<dbReference type="GO" id="GO:0006511">
    <property type="term" value="P:ubiquitin-dependent protein catabolic process"/>
    <property type="evidence" value="ECO:0000318"/>
    <property type="project" value="GO_Central"/>
</dbReference>
<accession>A0A2K1ZEC3</accession>
<name>A0A2K1ZEC3_POPTR</name>
<dbReference type="AlphaFoldDB" id="A0A2K1ZEC3"/>
<keyword evidence="2" id="KW-0647">Proteasome</keyword>
<dbReference type="PANTHER" id="PTHR10678">
    <property type="entry name" value="26S PROTEASOME NON-ATPASE REGULATORY SUBUNIT 11/COP9 SIGNALOSOME COMPLEX SUBUNIT 2"/>
    <property type="match status" value="1"/>
</dbReference>
<organism evidence="4 5">
    <name type="scientific">Populus trichocarpa</name>
    <name type="common">Western balsam poplar</name>
    <name type="synonym">Populus balsamifera subsp. trichocarpa</name>
    <dbReference type="NCBI Taxonomy" id="3694"/>
    <lineage>
        <taxon>Eukaryota</taxon>
        <taxon>Viridiplantae</taxon>
        <taxon>Streptophyta</taxon>
        <taxon>Embryophyta</taxon>
        <taxon>Tracheophyta</taxon>
        <taxon>Spermatophyta</taxon>
        <taxon>Magnoliopsida</taxon>
        <taxon>eudicotyledons</taxon>
        <taxon>Gunneridae</taxon>
        <taxon>Pentapetalae</taxon>
        <taxon>rosids</taxon>
        <taxon>fabids</taxon>
        <taxon>Malpighiales</taxon>
        <taxon>Salicaceae</taxon>
        <taxon>Saliceae</taxon>
        <taxon>Populus</taxon>
    </lineage>
</organism>
<evidence type="ECO:0000259" key="3">
    <source>
        <dbReference type="SMART" id="SM00088"/>
    </source>
</evidence>
<evidence type="ECO:0000313" key="5">
    <source>
        <dbReference type="Proteomes" id="UP000006729"/>
    </source>
</evidence>
<proteinExistence type="inferred from homology"/>
<dbReference type="SMART" id="SM00088">
    <property type="entry name" value="PINT"/>
    <property type="match status" value="1"/>
</dbReference>
<dbReference type="InterPro" id="IPR050871">
    <property type="entry name" value="26S_Proteasome/COP9_Components"/>
</dbReference>
<dbReference type="Pfam" id="PF01399">
    <property type="entry name" value="PCI"/>
    <property type="match status" value="1"/>
</dbReference>
<dbReference type="InterPro" id="IPR000717">
    <property type="entry name" value="PCI_dom"/>
</dbReference>
<dbReference type="InterPro" id="IPR036390">
    <property type="entry name" value="WH_DNA-bd_sf"/>
</dbReference>
<protein>
    <recommendedName>
        <fullName evidence="3">PCI domain-containing protein</fullName>
    </recommendedName>
</protein>
<dbReference type="STRING" id="3694.A0A2K1ZEC3"/>
<gene>
    <name evidence="4" type="ORF">POPTR_008G091100</name>
</gene>
<feature type="domain" description="PCI" evidence="3">
    <location>
        <begin position="154"/>
        <end position="232"/>
    </location>
</feature>
<evidence type="ECO:0000256" key="1">
    <source>
        <dbReference type="ARBA" id="ARBA00007454"/>
    </source>
</evidence>
<dbReference type="Proteomes" id="UP000006729">
    <property type="component" value="Chromosome 8"/>
</dbReference>
<dbReference type="Pfam" id="PF18055">
    <property type="entry name" value="RPN6_N"/>
    <property type="match status" value="1"/>
</dbReference>
<sequence length="241" mass="26543">MSASYLPATTDSTAQALEAKNPSEAILIFYRILENPSSDSVQAFSTLIPKAKTAKTVPEIIDAVAKIPGTADLQISLCKEMVESKLSSATFWRVRSTFLFSLRNLSKAKAAVLTAARTAANAIYMPGYYRISRLFETALMDFKAQLEEDPIVHRHLLSLHDTLLEQNLCRLIEPFSRVEISQVADLIDPSSCFKKLSQMILDKKIGTLDQGAGCLVVSYDPKTDATDPSCIGDHFQYGQVC</sequence>
<keyword evidence="5" id="KW-1185">Reference proteome</keyword>
<comment type="similarity">
    <text evidence="1">Belongs to the proteasome subunit S9 family.</text>
</comment>
<dbReference type="GO" id="GO:0008541">
    <property type="term" value="C:proteasome regulatory particle, lid subcomplex"/>
    <property type="evidence" value="ECO:0000318"/>
    <property type="project" value="GO_Central"/>
</dbReference>
<dbReference type="Gene3D" id="1.25.40.570">
    <property type="match status" value="2"/>
</dbReference>
<evidence type="ECO:0000313" key="4">
    <source>
        <dbReference type="EMBL" id="PNT23627.1"/>
    </source>
</evidence>
<dbReference type="EMBL" id="CM009297">
    <property type="protein sequence ID" value="PNT23627.1"/>
    <property type="molecule type" value="Genomic_DNA"/>
</dbReference>
<dbReference type="InParanoid" id="A0A2K1ZEC3"/>
<dbReference type="GO" id="GO:0005198">
    <property type="term" value="F:structural molecule activity"/>
    <property type="evidence" value="ECO:0000318"/>
    <property type="project" value="GO_Central"/>
</dbReference>
<dbReference type="SUPFAM" id="SSF46785">
    <property type="entry name" value="Winged helix' DNA-binding domain"/>
    <property type="match status" value="1"/>
</dbReference>
<reference evidence="4 5" key="1">
    <citation type="journal article" date="2006" name="Science">
        <title>The genome of black cottonwood, Populus trichocarpa (Torr. &amp; Gray).</title>
        <authorList>
            <person name="Tuskan G.A."/>
            <person name="Difazio S."/>
            <person name="Jansson S."/>
            <person name="Bohlmann J."/>
            <person name="Grigoriev I."/>
            <person name="Hellsten U."/>
            <person name="Putnam N."/>
            <person name="Ralph S."/>
            <person name="Rombauts S."/>
            <person name="Salamov A."/>
            <person name="Schein J."/>
            <person name="Sterck L."/>
            <person name="Aerts A."/>
            <person name="Bhalerao R.R."/>
            <person name="Bhalerao R.P."/>
            <person name="Blaudez D."/>
            <person name="Boerjan W."/>
            <person name="Brun A."/>
            <person name="Brunner A."/>
            <person name="Busov V."/>
            <person name="Campbell M."/>
            <person name="Carlson J."/>
            <person name="Chalot M."/>
            <person name="Chapman J."/>
            <person name="Chen G.L."/>
            <person name="Cooper D."/>
            <person name="Coutinho P.M."/>
            <person name="Couturier J."/>
            <person name="Covert S."/>
            <person name="Cronk Q."/>
            <person name="Cunningham R."/>
            <person name="Davis J."/>
            <person name="Degroeve S."/>
            <person name="Dejardin A."/>
            <person name="Depamphilis C."/>
            <person name="Detter J."/>
            <person name="Dirks B."/>
            <person name="Dubchak I."/>
            <person name="Duplessis S."/>
            <person name="Ehlting J."/>
            <person name="Ellis B."/>
            <person name="Gendler K."/>
            <person name="Goodstein D."/>
            <person name="Gribskov M."/>
            <person name="Grimwood J."/>
            <person name="Groover A."/>
            <person name="Gunter L."/>
            <person name="Hamberger B."/>
            <person name="Heinze B."/>
            <person name="Helariutta Y."/>
            <person name="Henrissat B."/>
            <person name="Holligan D."/>
            <person name="Holt R."/>
            <person name="Huang W."/>
            <person name="Islam-Faridi N."/>
            <person name="Jones S."/>
            <person name="Jones-Rhoades M."/>
            <person name="Jorgensen R."/>
            <person name="Joshi C."/>
            <person name="Kangasjarvi J."/>
            <person name="Karlsson J."/>
            <person name="Kelleher C."/>
            <person name="Kirkpatrick R."/>
            <person name="Kirst M."/>
            <person name="Kohler A."/>
            <person name="Kalluri U."/>
            <person name="Larimer F."/>
            <person name="Leebens-Mack J."/>
            <person name="Leple J.C."/>
            <person name="Locascio P."/>
            <person name="Lou Y."/>
            <person name="Lucas S."/>
            <person name="Martin F."/>
            <person name="Montanini B."/>
            <person name="Napoli C."/>
            <person name="Nelson D.R."/>
            <person name="Nelson C."/>
            <person name="Nieminen K."/>
            <person name="Nilsson O."/>
            <person name="Pereda V."/>
            <person name="Peter G."/>
            <person name="Philippe R."/>
            <person name="Pilate G."/>
            <person name="Poliakov A."/>
            <person name="Razumovskaya J."/>
            <person name="Richardson P."/>
            <person name="Rinaldi C."/>
            <person name="Ritland K."/>
            <person name="Rouze P."/>
            <person name="Ryaboy D."/>
            <person name="Schmutz J."/>
            <person name="Schrader J."/>
            <person name="Segerman B."/>
            <person name="Shin H."/>
            <person name="Siddiqui A."/>
            <person name="Sterky F."/>
            <person name="Terry A."/>
            <person name="Tsai C.J."/>
            <person name="Uberbacher E."/>
            <person name="Unneberg P."/>
            <person name="Vahala J."/>
            <person name="Wall K."/>
            <person name="Wessler S."/>
            <person name="Yang G."/>
            <person name="Yin T."/>
            <person name="Douglas C."/>
            <person name="Marra M."/>
            <person name="Sandberg G."/>
            <person name="Van de Peer Y."/>
            <person name="Rokhsar D."/>
        </authorList>
    </citation>
    <scope>NUCLEOTIDE SEQUENCE [LARGE SCALE GENOMIC DNA]</scope>
    <source>
        <strain evidence="5">cv. Nisqually</strain>
    </source>
</reference>
<dbReference type="InterPro" id="IPR040773">
    <property type="entry name" value="Rpn6_N"/>
</dbReference>
<evidence type="ECO:0000256" key="2">
    <source>
        <dbReference type="ARBA" id="ARBA00022942"/>
    </source>
</evidence>